<reference evidence="2" key="1">
    <citation type="submission" date="2018-12" db="EMBL/GenBank/DDBJ databases">
        <authorList>
            <person name="Jadhav K."/>
            <person name="Kushwaha B."/>
            <person name="Jadhav I."/>
        </authorList>
    </citation>
    <scope>NUCLEOTIDE SEQUENCE [LARGE SCALE GENOMIC DNA]</scope>
    <source>
        <strain evidence="2">SBS 10</strain>
    </source>
</reference>
<dbReference type="EMBL" id="RXHI01000013">
    <property type="protein sequence ID" value="RUA22616.1"/>
    <property type="molecule type" value="Genomic_DNA"/>
</dbReference>
<protein>
    <submittedName>
        <fullName evidence="2">Uncharacterized protein</fullName>
    </submittedName>
</protein>
<dbReference type="AlphaFoldDB" id="A0A3S0NX25"/>
<proteinExistence type="predicted"/>
<gene>
    <name evidence="2" type="ORF">DSL92_04865</name>
</gene>
<organism evidence="2">
    <name type="scientific">Billgrantia gudaonensis</name>
    <dbReference type="NCBI Taxonomy" id="376427"/>
    <lineage>
        <taxon>Bacteria</taxon>
        <taxon>Pseudomonadati</taxon>
        <taxon>Pseudomonadota</taxon>
        <taxon>Gammaproteobacteria</taxon>
        <taxon>Oceanospirillales</taxon>
        <taxon>Halomonadaceae</taxon>
        <taxon>Billgrantia</taxon>
    </lineage>
</organism>
<evidence type="ECO:0000256" key="1">
    <source>
        <dbReference type="SAM" id="MobiDB-lite"/>
    </source>
</evidence>
<feature type="region of interest" description="Disordered" evidence="1">
    <location>
        <begin position="21"/>
        <end position="51"/>
    </location>
</feature>
<comment type="caution">
    <text evidence="2">The sequence shown here is derived from an EMBL/GenBank/DDBJ whole genome shotgun (WGS) entry which is preliminary data.</text>
</comment>
<name>A0A3S0NX25_9GAMM</name>
<sequence>MVDYVPSLLTLGERHGWRLRSGAVSGGQRGRGHACWHGSRSASSSACDPPRVRSVEGPAGFHDLEALIDGCDALPA</sequence>
<accession>A0A3S0NX25</accession>
<evidence type="ECO:0000313" key="2">
    <source>
        <dbReference type="EMBL" id="RUA22616.1"/>
    </source>
</evidence>